<accession>A0ABR0BZS9</accession>
<dbReference type="PANTHER" id="PTHR36819:SF1">
    <property type="entry name" value="REGULATOR OF PHOSPHOLIPASE D SRF1"/>
    <property type="match status" value="1"/>
</dbReference>
<evidence type="ECO:0008006" key="5">
    <source>
        <dbReference type="Google" id="ProtNLM"/>
    </source>
</evidence>
<dbReference type="PANTHER" id="PTHR36819">
    <property type="entry name" value="REGULATOR OF PHOSPHOLIPASE D SRF1"/>
    <property type="match status" value="1"/>
</dbReference>
<keyword evidence="2" id="KW-1133">Transmembrane helix</keyword>
<feature type="compositionally biased region" description="Polar residues" evidence="1">
    <location>
        <begin position="344"/>
        <end position="357"/>
    </location>
</feature>
<organism evidence="3 4">
    <name type="scientific">Purpureocillium lilacinum</name>
    <name type="common">Paecilomyces lilacinus</name>
    <dbReference type="NCBI Taxonomy" id="33203"/>
    <lineage>
        <taxon>Eukaryota</taxon>
        <taxon>Fungi</taxon>
        <taxon>Dikarya</taxon>
        <taxon>Ascomycota</taxon>
        <taxon>Pezizomycotina</taxon>
        <taxon>Sordariomycetes</taxon>
        <taxon>Hypocreomycetidae</taxon>
        <taxon>Hypocreales</taxon>
        <taxon>Ophiocordycipitaceae</taxon>
        <taxon>Purpureocillium</taxon>
    </lineage>
</organism>
<evidence type="ECO:0000313" key="3">
    <source>
        <dbReference type="EMBL" id="KAK4089606.1"/>
    </source>
</evidence>
<sequence length="656" mass="72349">MSRRGDGGGHFISFQMSTARLLQGRERETGQRKLRRARLGPDKYRRCACRRAGSGRPNAFLGEAVEASGARSGDVELSTPRARVPNVFHGGVPSMHDVGRRGCWLRLDALGVSPRGNELQGSRRACARQSQPWSPPGHQVPIGSTHQAPAHGSPWQNKVSQAGSTSAAPPSTCFRLTSRVVHGLRGKEKLQAVVRSLCSVLPSRRQSSRRVCQRHRIRAGRVSLPTTDEDAASPESPPQQQPENHILSLLGPGATRLSSLQTIFPLAHADEALPEDGIIIIIDHASCLLLTASTCVLALTLARHPPTLAPLLLLRPRWTPPWIDSYEKRYGQPPDDQLRLLSPPSRTVRPQHNSTPDQPRRRVSKDGFVAWEDPQLGPAQDARARIPHFLRHGRASMRGRKWDHLRTADPVIVPGYYSPATAAPALAWHEFLHSSAWGRAPGEESEVVDYEAMRKLQPTFDRRADDVLNPHDSKAKGHGSRRRRTAAFYKRAWNVLIRHSLSPLLFRLAVAVTSILALAVAARILVLEDSHDRETAERTQSLVAIVVDCVAIPYTGYMIYDEYTGKPVGLRSGVSKIRLILLDLFFIIFKSASTALAFESLVYHNVRETNLLHLAAALGAFELVGLISWTMNFIVNVFRTVERLGGGGPDTDAGHS</sequence>
<dbReference type="EMBL" id="JAWRVI010000019">
    <property type="protein sequence ID" value="KAK4089606.1"/>
    <property type="molecule type" value="Genomic_DNA"/>
</dbReference>
<feature type="region of interest" description="Disordered" evidence="1">
    <location>
        <begin position="115"/>
        <end position="171"/>
    </location>
</feature>
<feature type="transmembrane region" description="Helical" evidence="2">
    <location>
        <begin position="539"/>
        <end position="560"/>
    </location>
</feature>
<gene>
    <name evidence="3" type="ORF">Purlil1_6175</name>
</gene>
<evidence type="ECO:0000313" key="4">
    <source>
        <dbReference type="Proteomes" id="UP001287286"/>
    </source>
</evidence>
<dbReference type="Proteomes" id="UP001287286">
    <property type="component" value="Unassembled WGS sequence"/>
</dbReference>
<name>A0ABR0BZS9_PURLI</name>
<feature type="transmembrane region" description="Helical" evidence="2">
    <location>
        <begin position="614"/>
        <end position="635"/>
    </location>
</feature>
<evidence type="ECO:0000256" key="2">
    <source>
        <dbReference type="SAM" id="Phobius"/>
    </source>
</evidence>
<feature type="compositionally biased region" description="Polar residues" evidence="1">
    <location>
        <begin position="154"/>
        <end position="169"/>
    </location>
</feature>
<feature type="transmembrane region" description="Helical" evidence="2">
    <location>
        <begin position="580"/>
        <end position="602"/>
    </location>
</feature>
<evidence type="ECO:0000256" key="1">
    <source>
        <dbReference type="SAM" id="MobiDB-lite"/>
    </source>
</evidence>
<feature type="region of interest" description="Disordered" evidence="1">
    <location>
        <begin position="329"/>
        <end position="363"/>
    </location>
</feature>
<reference evidence="3 4" key="1">
    <citation type="journal article" date="2024" name="Microbiol. Resour. Announc.">
        <title>Genome annotations for the ascomycete fungi Trichoderma harzianum, Trichoderma aggressivum, and Purpureocillium lilacinum.</title>
        <authorList>
            <person name="Beijen E.P.W."/>
            <person name="Ohm R.A."/>
        </authorList>
    </citation>
    <scope>NUCLEOTIDE SEQUENCE [LARGE SCALE GENOMIC DNA]</scope>
    <source>
        <strain evidence="3 4">CBS 150709</strain>
    </source>
</reference>
<keyword evidence="2" id="KW-0812">Transmembrane</keyword>
<dbReference type="InterPro" id="IPR037737">
    <property type="entry name" value="Srf1"/>
</dbReference>
<comment type="caution">
    <text evidence="3">The sequence shown here is derived from an EMBL/GenBank/DDBJ whole genome shotgun (WGS) entry which is preliminary data.</text>
</comment>
<feature type="region of interest" description="Disordered" evidence="1">
    <location>
        <begin position="222"/>
        <end position="243"/>
    </location>
</feature>
<proteinExistence type="predicted"/>
<protein>
    <recommendedName>
        <fullName evidence="5">Regulator of phospholipase D SRF1</fullName>
    </recommendedName>
</protein>
<keyword evidence="4" id="KW-1185">Reference proteome</keyword>
<keyword evidence="2" id="KW-0472">Membrane</keyword>
<feature type="transmembrane region" description="Helical" evidence="2">
    <location>
        <begin position="504"/>
        <end position="527"/>
    </location>
</feature>